<evidence type="ECO:0000313" key="2">
    <source>
        <dbReference type="EMBL" id="KIK13858.1"/>
    </source>
</evidence>
<reference evidence="3" key="2">
    <citation type="submission" date="2015-01" db="EMBL/GenBank/DDBJ databases">
        <title>Evolutionary Origins and Diversification of the Mycorrhizal Mutualists.</title>
        <authorList>
            <consortium name="DOE Joint Genome Institute"/>
            <consortium name="Mycorrhizal Genomics Consortium"/>
            <person name="Kohler A."/>
            <person name="Kuo A."/>
            <person name="Nagy L.G."/>
            <person name="Floudas D."/>
            <person name="Copeland A."/>
            <person name="Barry K.W."/>
            <person name="Cichocki N."/>
            <person name="Veneault-Fourrey C."/>
            <person name="LaButti K."/>
            <person name="Lindquist E.A."/>
            <person name="Lipzen A."/>
            <person name="Lundell T."/>
            <person name="Morin E."/>
            <person name="Murat C."/>
            <person name="Riley R."/>
            <person name="Ohm R."/>
            <person name="Sun H."/>
            <person name="Tunlid A."/>
            <person name="Henrissat B."/>
            <person name="Grigoriev I.V."/>
            <person name="Hibbett D.S."/>
            <person name="Martin F."/>
        </authorList>
    </citation>
    <scope>NUCLEOTIDE SEQUENCE [LARGE SCALE GENOMIC DNA]</scope>
    <source>
        <strain evidence="3">441</strain>
    </source>
</reference>
<proteinExistence type="predicted"/>
<dbReference type="EMBL" id="KN833970">
    <property type="protein sequence ID" value="KIK13858.1"/>
    <property type="molecule type" value="Genomic_DNA"/>
</dbReference>
<name>A0A0C9Z1M1_9AGAM</name>
<evidence type="ECO:0000313" key="3">
    <source>
        <dbReference type="Proteomes" id="UP000054018"/>
    </source>
</evidence>
<accession>A0A0C9Z1M1</accession>
<reference evidence="2 3" key="1">
    <citation type="submission" date="2014-04" db="EMBL/GenBank/DDBJ databases">
        <authorList>
            <consortium name="DOE Joint Genome Institute"/>
            <person name="Kuo A."/>
            <person name="Kohler A."/>
            <person name="Costa M.D."/>
            <person name="Nagy L.G."/>
            <person name="Floudas D."/>
            <person name="Copeland A."/>
            <person name="Barry K.W."/>
            <person name="Cichocki N."/>
            <person name="Veneault-Fourrey C."/>
            <person name="LaButti K."/>
            <person name="Lindquist E.A."/>
            <person name="Lipzen A."/>
            <person name="Lundell T."/>
            <person name="Morin E."/>
            <person name="Murat C."/>
            <person name="Sun H."/>
            <person name="Tunlid A."/>
            <person name="Henrissat B."/>
            <person name="Grigoriev I.V."/>
            <person name="Hibbett D.S."/>
            <person name="Martin F."/>
            <person name="Nordberg H.P."/>
            <person name="Cantor M.N."/>
            <person name="Hua S.X."/>
        </authorList>
    </citation>
    <scope>NUCLEOTIDE SEQUENCE [LARGE SCALE GENOMIC DNA]</scope>
    <source>
        <strain evidence="2 3">441</strain>
    </source>
</reference>
<feature type="region of interest" description="Disordered" evidence="1">
    <location>
        <begin position="1"/>
        <end position="66"/>
    </location>
</feature>
<organism evidence="2 3">
    <name type="scientific">Pisolithus microcarpus 441</name>
    <dbReference type="NCBI Taxonomy" id="765257"/>
    <lineage>
        <taxon>Eukaryota</taxon>
        <taxon>Fungi</taxon>
        <taxon>Dikarya</taxon>
        <taxon>Basidiomycota</taxon>
        <taxon>Agaricomycotina</taxon>
        <taxon>Agaricomycetes</taxon>
        <taxon>Agaricomycetidae</taxon>
        <taxon>Boletales</taxon>
        <taxon>Sclerodermatineae</taxon>
        <taxon>Pisolithaceae</taxon>
        <taxon>Pisolithus</taxon>
    </lineage>
</organism>
<feature type="compositionally biased region" description="Low complexity" evidence="1">
    <location>
        <begin position="10"/>
        <end position="26"/>
    </location>
</feature>
<gene>
    <name evidence="2" type="ORF">PISMIDRAFT_17699</name>
</gene>
<dbReference type="HOGENOM" id="CLU_2832142_0_0_1"/>
<keyword evidence="3" id="KW-1185">Reference proteome</keyword>
<sequence>MSRETQRDLGGSPSSSVSDSNTSGFSRAGSRLGRFRHHWRRKMGEEQAELSMSARVRSKNHEKPKS</sequence>
<dbReference type="AlphaFoldDB" id="A0A0C9Z1M1"/>
<dbReference type="Proteomes" id="UP000054018">
    <property type="component" value="Unassembled WGS sequence"/>
</dbReference>
<protein>
    <submittedName>
        <fullName evidence="2">Uncharacterized protein</fullName>
    </submittedName>
</protein>
<evidence type="ECO:0000256" key="1">
    <source>
        <dbReference type="SAM" id="MobiDB-lite"/>
    </source>
</evidence>